<comment type="caution">
    <text evidence="1">The sequence shown here is derived from an EMBL/GenBank/DDBJ whole genome shotgun (WGS) entry which is preliminary data.</text>
</comment>
<sequence length="303" mass="34736">MKSQRFYSHGKLLLTGEYLVLDGAHALAIPCKFGQHLEVIPSEDKMSTWVSYDNKNHVWLNLNFDIKKLINQEIKGKDDIEKRLFQILIEAYRINPEVFTQNYNFKTQLEFPKNWGLGTSSTLISNVAKWAEVNPYQLLAKTFGGSGYDIACAESKSALVYSLEDKKPSVRETKIPEALKPFIYFVHLEEKQNSREAISNYRNIKPVDLGVFISKINSITQEFQKVKSLKDAQEIILTHEEYLSEILKIEPVQLRLFSDFNGAIKSLGAWGGDFIMAMCETNPSSYFKNKGYTTILTYEEMSL</sequence>
<dbReference type="EMBL" id="JBHTIV010000005">
    <property type="protein sequence ID" value="MFD0931922.1"/>
    <property type="molecule type" value="Genomic_DNA"/>
</dbReference>
<dbReference type="SUPFAM" id="SSF54211">
    <property type="entry name" value="Ribosomal protein S5 domain 2-like"/>
    <property type="match status" value="1"/>
</dbReference>
<dbReference type="Gene3D" id="3.30.230.10">
    <property type="match status" value="1"/>
</dbReference>
<dbReference type="InterPro" id="IPR020568">
    <property type="entry name" value="Ribosomal_Su5_D2-typ_SF"/>
</dbReference>
<keyword evidence="1" id="KW-0808">Transferase</keyword>
<gene>
    <name evidence="1" type="ORF">ACFQ0R_04840</name>
</gene>
<name>A0ABW3GMY9_9FLAO</name>
<dbReference type="GO" id="GO:0016301">
    <property type="term" value="F:kinase activity"/>
    <property type="evidence" value="ECO:0007669"/>
    <property type="project" value="UniProtKB-KW"/>
</dbReference>
<evidence type="ECO:0000313" key="2">
    <source>
        <dbReference type="Proteomes" id="UP001597049"/>
    </source>
</evidence>
<dbReference type="Proteomes" id="UP001597049">
    <property type="component" value="Unassembled WGS sequence"/>
</dbReference>
<reference evidence="2" key="1">
    <citation type="journal article" date="2019" name="Int. J. Syst. Evol. Microbiol.">
        <title>The Global Catalogue of Microorganisms (GCM) 10K type strain sequencing project: providing services to taxonomists for standard genome sequencing and annotation.</title>
        <authorList>
            <consortium name="The Broad Institute Genomics Platform"/>
            <consortium name="The Broad Institute Genome Sequencing Center for Infectious Disease"/>
            <person name="Wu L."/>
            <person name="Ma J."/>
        </authorList>
    </citation>
    <scope>NUCLEOTIDE SEQUENCE [LARGE SCALE GENOMIC DNA]</scope>
    <source>
        <strain evidence="2">CCUG 56752</strain>
    </source>
</reference>
<dbReference type="NCBIfam" id="NF040656">
    <property type="entry name" value="GHMP_GYDIA"/>
    <property type="match status" value="1"/>
</dbReference>
<keyword evidence="2" id="KW-1185">Reference proteome</keyword>
<keyword evidence="1" id="KW-0418">Kinase</keyword>
<accession>A0ABW3GMY9</accession>
<dbReference type="InterPro" id="IPR014721">
    <property type="entry name" value="Ribsml_uS5_D2-typ_fold_subgr"/>
</dbReference>
<dbReference type="RefSeq" id="WP_379657249.1">
    <property type="nucleotide sequence ID" value="NZ_JBHTIV010000005.1"/>
</dbReference>
<organism evidence="1 2">
    <name type="scientific">Psychroflexus salinarum</name>
    <dbReference type="NCBI Taxonomy" id="546024"/>
    <lineage>
        <taxon>Bacteria</taxon>
        <taxon>Pseudomonadati</taxon>
        <taxon>Bacteroidota</taxon>
        <taxon>Flavobacteriia</taxon>
        <taxon>Flavobacteriales</taxon>
        <taxon>Flavobacteriaceae</taxon>
        <taxon>Psychroflexus</taxon>
    </lineage>
</organism>
<dbReference type="InterPro" id="IPR047765">
    <property type="entry name" value="GHMP_GYDIA-like"/>
</dbReference>
<proteinExistence type="predicted"/>
<protein>
    <submittedName>
        <fullName evidence="1">GYDIA family GHMP kinase</fullName>
    </submittedName>
</protein>
<evidence type="ECO:0000313" key="1">
    <source>
        <dbReference type="EMBL" id="MFD0931922.1"/>
    </source>
</evidence>